<feature type="transmembrane region" description="Helical" evidence="1">
    <location>
        <begin position="119"/>
        <end position="146"/>
    </location>
</feature>
<feature type="transmembrane region" description="Helical" evidence="1">
    <location>
        <begin position="166"/>
        <end position="192"/>
    </location>
</feature>
<keyword evidence="1" id="KW-0472">Membrane</keyword>
<protein>
    <recommendedName>
        <fullName evidence="3">Bacterial transferase hexapeptide repeat protein</fullName>
    </recommendedName>
</protein>
<proteinExistence type="predicted"/>
<feature type="non-terminal residue" evidence="2">
    <location>
        <position position="287"/>
    </location>
</feature>
<keyword evidence="1" id="KW-1133">Transmembrane helix</keyword>
<keyword evidence="1" id="KW-0812">Transmembrane</keyword>
<evidence type="ECO:0000313" key="2">
    <source>
        <dbReference type="EMBL" id="GAH03220.1"/>
    </source>
</evidence>
<dbReference type="InterPro" id="IPR011004">
    <property type="entry name" value="Trimer_LpxA-like_sf"/>
</dbReference>
<evidence type="ECO:0000256" key="1">
    <source>
        <dbReference type="SAM" id="Phobius"/>
    </source>
</evidence>
<dbReference type="AlphaFoldDB" id="X1D4L8"/>
<evidence type="ECO:0008006" key="3">
    <source>
        <dbReference type="Google" id="ProtNLM"/>
    </source>
</evidence>
<dbReference type="SUPFAM" id="SSF51161">
    <property type="entry name" value="Trimeric LpxA-like enzymes"/>
    <property type="match status" value="1"/>
</dbReference>
<comment type="caution">
    <text evidence="2">The sequence shown here is derived from an EMBL/GenBank/DDBJ whole genome shotgun (WGS) entry which is preliminary data.</text>
</comment>
<gene>
    <name evidence="2" type="ORF">S01H4_41975</name>
</gene>
<feature type="non-terminal residue" evidence="2">
    <location>
        <position position="1"/>
    </location>
</feature>
<accession>X1D4L8</accession>
<reference evidence="2" key="1">
    <citation type="journal article" date="2014" name="Front. Microbiol.">
        <title>High frequency of phylogenetically diverse reductive dehalogenase-homologous genes in deep subseafloor sedimentary metagenomes.</title>
        <authorList>
            <person name="Kawai M."/>
            <person name="Futagami T."/>
            <person name="Toyoda A."/>
            <person name="Takaki Y."/>
            <person name="Nishi S."/>
            <person name="Hori S."/>
            <person name="Arai W."/>
            <person name="Tsubouchi T."/>
            <person name="Morono Y."/>
            <person name="Uchiyama I."/>
            <person name="Ito T."/>
            <person name="Fujiyama A."/>
            <person name="Inagaki F."/>
            <person name="Takami H."/>
        </authorList>
    </citation>
    <scope>NUCLEOTIDE SEQUENCE</scope>
    <source>
        <strain evidence="2">Expedition CK06-06</strain>
    </source>
</reference>
<name>X1D4L8_9ZZZZ</name>
<dbReference type="EMBL" id="BART01023002">
    <property type="protein sequence ID" value="GAH03220.1"/>
    <property type="molecule type" value="Genomic_DNA"/>
</dbReference>
<organism evidence="2">
    <name type="scientific">marine sediment metagenome</name>
    <dbReference type="NCBI Taxonomy" id="412755"/>
    <lineage>
        <taxon>unclassified sequences</taxon>
        <taxon>metagenomes</taxon>
        <taxon>ecological metagenomes</taxon>
    </lineage>
</organism>
<dbReference type="Gene3D" id="2.160.10.10">
    <property type="entry name" value="Hexapeptide repeat proteins"/>
    <property type="match status" value="1"/>
</dbReference>
<sequence>TIKHGTLEICSNIIIQNKLILKKVSIEDNVIIGGHSIVLPGTVIGANTILDAISMTTINQRLEGNSIYHGYPAKKIERIEIIEDINQLEEIIFDKKRLEGYDIEDLNAHAKELSVPFHFYIIAGWIIVGFSFILPGFLFFLFLFGFLTPHLFSITFSFKLFLDLKFIFILLLTPLIFICLYLIHLFFVALFTKWFYKRADERGPDQGVFDRNLDEMSTALDYYHFRSFLFKYPIFAFIRSPFPWLINWELRFIGSNKVGKGTVFEDTFFHSHIDFGKNCYIGTNSHV</sequence>